<feature type="non-terminal residue" evidence="1">
    <location>
        <position position="828"/>
    </location>
</feature>
<evidence type="ECO:0000313" key="2">
    <source>
        <dbReference type="Proteomes" id="UP000601435"/>
    </source>
</evidence>
<dbReference type="EMBL" id="CAJNJA010052602">
    <property type="protein sequence ID" value="CAE7847295.1"/>
    <property type="molecule type" value="Genomic_DNA"/>
</dbReference>
<name>A0A812ZZ74_9DINO</name>
<sequence length="828" mass="91731">MSYVDSKAIFRQRCLAVGLPTEVVDRLDLRGWSTFANFAHAPTATPGTAGAEAAIKIVLDAILGDSLAAHEAALRRLHWEAWTLTAADLKRKVDGTDEAGPRKLPVAEIGARLQVLAPKISPLKLQGILEPSHASINLFAAMLDEGRLRYVEWARLTTRDQEVLGATEDQLLKAWRPDKAGIVREHKDTPRLEANVATDLLVHHALRRRGVCFSVAELMSFEVHESLIQFLFDAYYKEPTEGYQRVTLAQLALCDREVHLRLSDQCRSGFTLGSDGGLPLDRHLPIVLQMRCVEQTDVRPKKRTPYMPAALKGGASSVAGFGVDAAFEASGRSVCVTATGDEPFSVRLDLNFEGVTQCDHPAELFSRKLLRERLPDRLDVLQLFDLLPREESSRGSTDPLAFGCGCWVRDARFGLRRNNHLFPASVQLLNVFVRSIRSDHAWTSIVIFGDVRAPRHRDVRNNFDPNLVVALSDFEGGNIFVVRPDGPEVAFDAGTRVRGVILDPRVQPCLLHARRDEHFTLPWRGRRVVLVAFCIDPVQQLRDDQRHELCLLGFRPPPVGAAPSPRACPAQQMCLEIFSAPPRLSELLRHVHVRTLTLHHAPVKAWKVPCLRWDVQQIPDVEFCLKRLREGVVSFLFLVPPGGSPSLSAPLNQAILNFLVLLFATLAETCTPFCLCLPRASVFWKPVVAQTIALKHFLTDVDLCQYGCERRRSTRLLHNVPALCDLARRCDGSHAHAPWSAKAPDSHQQRHLPAPFCDHVVQACLPLLSSSLLPSPLRPASAALQGSAKLHAVPAVVPEYKQVIRLRVSPGVQLPDEVPADGCPSLPG</sequence>
<accession>A0A812ZZ74</accession>
<keyword evidence="2" id="KW-1185">Reference proteome</keyword>
<organism evidence="1 2">
    <name type="scientific">Symbiodinium necroappetens</name>
    <dbReference type="NCBI Taxonomy" id="1628268"/>
    <lineage>
        <taxon>Eukaryota</taxon>
        <taxon>Sar</taxon>
        <taxon>Alveolata</taxon>
        <taxon>Dinophyceae</taxon>
        <taxon>Suessiales</taxon>
        <taxon>Symbiodiniaceae</taxon>
        <taxon>Symbiodinium</taxon>
    </lineage>
</organism>
<gene>
    <name evidence="1" type="ORF">SNEC2469_LOCUS26128</name>
</gene>
<reference evidence="1" key="1">
    <citation type="submission" date="2021-02" db="EMBL/GenBank/DDBJ databases">
        <authorList>
            <person name="Dougan E. K."/>
            <person name="Rhodes N."/>
            <person name="Thang M."/>
            <person name="Chan C."/>
        </authorList>
    </citation>
    <scope>NUCLEOTIDE SEQUENCE</scope>
</reference>
<protein>
    <submittedName>
        <fullName evidence="1">Uncharacterized protein</fullName>
    </submittedName>
</protein>
<evidence type="ECO:0000313" key="1">
    <source>
        <dbReference type="EMBL" id="CAE7847295.1"/>
    </source>
</evidence>
<dbReference type="AlphaFoldDB" id="A0A812ZZ74"/>
<comment type="caution">
    <text evidence="1">The sequence shown here is derived from an EMBL/GenBank/DDBJ whole genome shotgun (WGS) entry which is preliminary data.</text>
</comment>
<dbReference type="OrthoDB" id="10558551at2759"/>
<dbReference type="Proteomes" id="UP000601435">
    <property type="component" value="Unassembled WGS sequence"/>
</dbReference>
<proteinExistence type="predicted"/>